<sequence>MNILFWNINKKDLLVEIDLLAKSKDADIIVLAECEISYYDLLQYLNRDESIYFSSAGIGCERIKVLTKFKHTFSLPISEHNRWSIREIQTPLHQSFLLGLVHFPSKVNWTSQSQAIECGELVRQIQSLEENREHKRTILLGDFNMNPFEDGMISSGYFHATMDLEIAKSKKRVVQGREYDYFYNPMWGFYGDLGKGQVSGTHYYNSSEHLNYKWNIYDQVLVRPELLDEFVLDELEIITESKESVYLTNKKQLNKKFSDHLPIKLTLNLNLK</sequence>
<dbReference type="GO" id="GO:0004519">
    <property type="term" value="F:endonuclease activity"/>
    <property type="evidence" value="ECO:0007669"/>
    <property type="project" value="UniProtKB-KW"/>
</dbReference>
<protein>
    <submittedName>
        <fullName evidence="1">Endonuclease/Exonuclease/phosphatase family protein</fullName>
    </submittedName>
</protein>
<name>A0A6S6SBQ9_9BACT</name>
<dbReference type="EMBL" id="CACVAS010000027">
    <property type="protein sequence ID" value="CAA6802817.1"/>
    <property type="molecule type" value="Genomic_DNA"/>
</dbReference>
<organism evidence="1">
    <name type="scientific">uncultured Sulfurovum sp</name>
    <dbReference type="NCBI Taxonomy" id="269237"/>
    <lineage>
        <taxon>Bacteria</taxon>
        <taxon>Pseudomonadati</taxon>
        <taxon>Campylobacterota</taxon>
        <taxon>Epsilonproteobacteria</taxon>
        <taxon>Campylobacterales</taxon>
        <taxon>Sulfurovaceae</taxon>
        <taxon>Sulfurovum</taxon>
        <taxon>environmental samples</taxon>
    </lineage>
</organism>
<keyword evidence="1" id="KW-0540">Nuclease</keyword>
<dbReference type="InterPro" id="IPR036691">
    <property type="entry name" value="Endo/exonu/phosph_ase_sf"/>
</dbReference>
<dbReference type="Gene3D" id="3.60.10.10">
    <property type="entry name" value="Endonuclease/exonuclease/phosphatase"/>
    <property type="match status" value="1"/>
</dbReference>
<dbReference type="SUPFAM" id="SSF56219">
    <property type="entry name" value="DNase I-like"/>
    <property type="match status" value="1"/>
</dbReference>
<dbReference type="AlphaFoldDB" id="A0A6S6SBQ9"/>
<proteinExistence type="predicted"/>
<dbReference type="GO" id="GO:0004527">
    <property type="term" value="F:exonuclease activity"/>
    <property type="evidence" value="ECO:0007669"/>
    <property type="project" value="UniProtKB-KW"/>
</dbReference>
<keyword evidence="1" id="KW-0269">Exonuclease</keyword>
<accession>A0A6S6SBQ9</accession>
<keyword evidence="1" id="KW-0378">Hydrolase</keyword>
<gene>
    <name evidence="1" type="ORF">HELGO_WM78540</name>
</gene>
<evidence type="ECO:0000313" key="1">
    <source>
        <dbReference type="EMBL" id="CAA6802817.1"/>
    </source>
</evidence>
<reference evidence="1" key="1">
    <citation type="submission" date="2020-01" db="EMBL/GenBank/DDBJ databases">
        <authorList>
            <person name="Meier V. D."/>
            <person name="Meier V D."/>
        </authorList>
    </citation>
    <scope>NUCLEOTIDE SEQUENCE</scope>
    <source>
        <strain evidence="1">HLG_WM_MAG_01</strain>
    </source>
</reference>
<keyword evidence="1" id="KW-0255">Endonuclease</keyword>